<dbReference type="Gene3D" id="2.60.40.10">
    <property type="entry name" value="Immunoglobulins"/>
    <property type="match status" value="1"/>
</dbReference>
<evidence type="ECO:0000313" key="3">
    <source>
        <dbReference type="EMBL" id="CAG10049.1"/>
    </source>
</evidence>
<name>Q4RNI3_TETNG</name>
<dbReference type="InterPro" id="IPR050650">
    <property type="entry name" value="Type-II_Cytokine-TF_Rcpt"/>
</dbReference>
<dbReference type="EMBL" id="CAAE01015013">
    <property type="protein sequence ID" value="CAG10049.1"/>
    <property type="molecule type" value="Genomic_DNA"/>
</dbReference>
<gene>
    <name evidence="3" type="ORF">GSTENG00031543001</name>
</gene>
<proteinExistence type="predicted"/>
<dbReference type="GO" id="GO:0005886">
    <property type="term" value="C:plasma membrane"/>
    <property type="evidence" value="ECO:0007669"/>
    <property type="project" value="TreeGrafter"/>
</dbReference>
<feature type="compositionally biased region" description="Basic residues" evidence="1">
    <location>
        <begin position="322"/>
        <end position="337"/>
    </location>
</feature>
<dbReference type="KEGG" id="tng:GSTEN00031543G001"/>
<dbReference type="SUPFAM" id="SSF49265">
    <property type="entry name" value="Fibronectin type III"/>
    <property type="match status" value="1"/>
</dbReference>
<keyword evidence="2" id="KW-0732">Signal</keyword>
<feature type="signal peptide" evidence="2">
    <location>
        <begin position="1"/>
        <end position="28"/>
    </location>
</feature>
<feature type="region of interest" description="Disordered" evidence="1">
    <location>
        <begin position="248"/>
        <end position="337"/>
    </location>
</feature>
<evidence type="ECO:0000256" key="1">
    <source>
        <dbReference type="SAM" id="MobiDB-lite"/>
    </source>
</evidence>
<feature type="region of interest" description="Disordered" evidence="1">
    <location>
        <begin position="160"/>
        <end position="180"/>
    </location>
</feature>
<feature type="chain" id="PRO_5004243123" evidence="2">
    <location>
        <begin position="29"/>
        <end position="337"/>
    </location>
</feature>
<organism evidence="3">
    <name type="scientific">Tetraodon nigroviridis</name>
    <name type="common">Spotted green pufferfish</name>
    <name type="synonym">Chelonodon nigroviridis</name>
    <dbReference type="NCBI Taxonomy" id="99883"/>
    <lineage>
        <taxon>Eukaryota</taxon>
        <taxon>Metazoa</taxon>
        <taxon>Chordata</taxon>
        <taxon>Craniata</taxon>
        <taxon>Vertebrata</taxon>
        <taxon>Euteleostomi</taxon>
        <taxon>Actinopterygii</taxon>
        <taxon>Neopterygii</taxon>
        <taxon>Teleostei</taxon>
        <taxon>Neoteleostei</taxon>
        <taxon>Acanthomorphata</taxon>
        <taxon>Eupercaria</taxon>
        <taxon>Tetraodontiformes</taxon>
        <taxon>Tetradontoidea</taxon>
        <taxon>Tetraodontidae</taxon>
        <taxon>Tetraodon</taxon>
    </lineage>
</organism>
<dbReference type="PANTHER" id="PTHR20859">
    <property type="entry name" value="INTERFERON/INTERLEUKIN RECEPTOR"/>
    <property type="match status" value="1"/>
</dbReference>
<dbReference type="OrthoDB" id="8758322at2759"/>
<reference evidence="3" key="2">
    <citation type="submission" date="2004-02" db="EMBL/GenBank/DDBJ databases">
        <authorList>
            <consortium name="Genoscope"/>
            <consortium name="Whitehead Institute Centre for Genome Research"/>
        </authorList>
    </citation>
    <scope>NUCLEOTIDE SEQUENCE</scope>
</reference>
<accession>Q4RNI3</accession>
<sequence>MADRRRTAQAVLAIHFSLLFAWFHTAHAYVEPPTNVTFHCHNLHDLLRWSYELPAPAGLRFRVNISSVESPSSHVWVEPPALQANLSLLTDPEDDNQLTVTAVVGEEESEEAGEITFTYSSVSLVRRKCSVDFPPVVVNRHPDGHLWFRFEHPWLSYGSSLPPAKSRQKKSNEEQRLRSPPEFSYTVTVNQHLEEDFVCDTEVCEEELPKDPEQEQQCLSVRGVMKSMSVLGSQEYCASTVAALAPENKRPGRGRRARRRGGAGSRCRGPYRVQEEDQPVSLFTQLDDDYRSKEAADSGAAQGLGLGARGEPQVPKPTAERPKRRRRSDPRLPAHRP</sequence>
<dbReference type="PANTHER" id="PTHR20859:SF87">
    <property type="entry name" value="CYTOKINE RECEPTOR FAMILY MEMBER B13-RELATED"/>
    <property type="match status" value="1"/>
</dbReference>
<dbReference type="AlphaFoldDB" id="Q4RNI3"/>
<dbReference type="InterPro" id="IPR036116">
    <property type="entry name" value="FN3_sf"/>
</dbReference>
<dbReference type="GO" id="GO:0004896">
    <property type="term" value="F:cytokine receptor activity"/>
    <property type="evidence" value="ECO:0007669"/>
    <property type="project" value="TreeGrafter"/>
</dbReference>
<reference evidence="3" key="1">
    <citation type="journal article" date="2004" name="Nature">
        <title>Genome duplication in the teleost fish Tetraodon nigroviridis reveals the early vertebrate proto-karyotype.</title>
        <authorList>
            <person name="Jaillon O."/>
            <person name="Aury J.-M."/>
            <person name="Brunet F."/>
            <person name="Petit J.-L."/>
            <person name="Stange-Thomann N."/>
            <person name="Mauceli E."/>
            <person name="Bouneau L."/>
            <person name="Fischer C."/>
            <person name="Ozouf-Costaz C."/>
            <person name="Bernot A."/>
            <person name="Nicaud S."/>
            <person name="Jaffe D."/>
            <person name="Fisher S."/>
            <person name="Lutfalla G."/>
            <person name="Dossat C."/>
            <person name="Segurens B."/>
            <person name="Dasilva C."/>
            <person name="Salanoubat M."/>
            <person name="Levy M."/>
            <person name="Boudet N."/>
            <person name="Castellano S."/>
            <person name="Anthouard V."/>
            <person name="Jubin C."/>
            <person name="Castelli V."/>
            <person name="Katinka M."/>
            <person name="Vacherie B."/>
            <person name="Biemont C."/>
            <person name="Skalli Z."/>
            <person name="Cattolico L."/>
            <person name="Poulain J."/>
            <person name="De Berardinis V."/>
            <person name="Cruaud C."/>
            <person name="Duprat S."/>
            <person name="Brottier P."/>
            <person name="Coutanceau J.-P."/>
            <person name="Gouzy J."/>
            <person name="Parra G."/>
            <person name="Lardier G."/>
            <person name="Chapple C."/>
            <person name="McKernan K.J."/>
            <person name="McEwan P."/>
            <person name="Bosak S."/>
            <person name="Kellis M."/>
            <person name="Volff J.-N."/>
            <person name="Guigo R."/>
            <person name="Zody M.C."/>
            <person name="Mesirov J."/>
            <person name="Lindblad-Toh K."/>
            <person name="Birren B."/>
            <person name="Nusbaum C."/>
            <person name="Kahn D."/>
            <person name="Robinson-Rechavi M."/>
            <person name="Laudet V."/>
            <person name="Schachter V."/>
            <person name="Quetier F."/>
            <person name="Saurin W."/>
            <person name="Scarpelli C."/>
            <person name="Wincker P."/>
            <person name="Lander E.S."/>
            <person name="Weissenbach J."/>
            <person name="Roest Crollius H."/>
        </authorList>
    </citation>
    <scope>NUCLEOTIDE SEQUENCE [LARGE SCALE GENOMIC DNA]</scope>
</reference>
<feature type="compositionally biased region" description="Basic residues" evidence="1">
    <location>
        <begin position="251"/>
        <end position="261"/>
    </location>
</feature>
<protein>
    <submittedName>
        <fullName evidence="3">Chromosome undetermined SCAF15013, whole genome shotgun sequence</fullName>
    </submittedName>
</protein>
<feature type="compositionally biased region" description="Basic and acidic residues" evidence="1">
    <location>
        <begin position="170"/>
        <end position="179"/>
    </location>
</feature>
<dbReference type="InterPro" id="IPR013783">
    <property type="entry name" value="Ig-like_fold"/>
</dbReference>
<evidence type="ECO:0000256" key="2">
    <source>
        <dbReference type="SAM" id="SignalP"/>
    </source>
</evidence>